<evidence type="ECO:0000313" key="13">
    <source>
        <dbReference type="Proteomes" id="UP001365542"/>
    </source>
</evidence>
<comment type="subcellular location">
    <subcellularLocation>
        <location evidence="1 11">Mitochondrion inner membrane</location>
        <topology evidence="1 11">Single-pass membrane protein</topology>
    </subcellularLocation>
</comment>
<dbReference type="Gene3D" id="4.10.49.10">
    <property type="entry name" value="Cytochrome c oxidase subunit VIIc"/>
    <property type="match status" value="1"/>
</dbReference>
<keyword evidence="8 11" id="KW-0496">Mitochondrion</keyword>
<gene>
    <name evidence="12" type="ORF">TWF694_001617</name>
</gene>
<keyword evidence="7 11" id="KW-1133">Transmembrane helix</keyword>
<dbReference type="SUPFAM" id="SSF81427">
    <property type="entry name" value="Mitochondrial cytochrome c oxidase subunit VIIc (aka VIIIa)"/>
    <property type="match status" value="1"/>
</dbReference>
<evidence type="ECO:0000256" key="7">
    <source>
        <dbReference type="ARBA" id="ARBA00022989"/>
    </source>
</evidence>
<sequence>MRPHVAQKLVGLGTVTRHNFSTSAPRMSSPYHYPTGPRSNLPFNPLSRFFYVRYVAYCAVGFSLPFGIAVWQTKKKSFLH</sequence>
<dbReference type="Proteomes" id="UP001365542">
    <property type="component" value="Unassembled WGS sequence"/>
</dbReference>
<feature type="transmembrane region" description="Helical" evidence="11">
    <location>
        <begin position="51"/>
        <end position="71"/>
    </location>
</feature>
<organism evidence="12 13">
    <name type="scientific">Orbilia ellipsospora</name>
    <dbReference type="NCBI Taxonomy" id="2528407"/>
    <lineage>
        <taxon>Eukaryota</taxon>
        <taxon>Fungi</taxon>
        <taxon>Dikarya</taxon>
        <taxon>Ascomycota</taxon>
        <taxon>Pezizomycotina</taxon>
        <taxon>Orbiliomycetes</taxon>
        <taxon>Orbiliales</taxon>
        <taxon>Orbiliaceae</taxon>
        <taxon>Orbilia</taxon>
    </lineage>
</organism>
<evidence type="ECO:0000256" key="6">
    <source>
        <dbReference type="ARBA" id="ARBA00022946"/>
    </source>
</evidence>
<keyword evidence="5 11" id="KW-0999">Mitochondrion inner membrane</keyword>
<dbReference type="GO" id="GO:0006123">
    <property type="term" value="P:mitochondrial electron transport, cytochrome c to oxygen"/>
    <property type="evidence" value="ECO:0007669"/>
    <property type="project" value="UniProtKB-UniRule"/>
</dbReference>
<comment type="caution">
    <text evidence="12">The sequence shown here is derived from an EMBL/GenBank/DDBJ whole genome shotgun (WGS) entry which is preliminary data.</text>
</comment>
<evidence type="ECO:0000256" key="3">
    <source>
        <dbReference type="ARBA" id="ARBA00010514"/>
    </source>
</evidence>
<keyword evidence="4 11" id="KW-0812">Transmembrane</keyword>
<name>A0AAV9X4I3_9PEZI</name>
<evidence type="ECO:0000256" key="4">
    <source>
        <dbReference type="ARBA" id="ARBA00022692"/>
    </source>
</evidence>
<protein>
    <recommendedName>
        <fullName evidence="10 11">Cytochrome c oxidase subunit 8, mitochondrial</fullName>
    </recommendedName>
    <alternativeName>
        <fullName evidence="11">Cytochrome c oxidase polypeptide VIII</fullName>
    </alternativeName>
</protein>
<proteinExistence type="inferred from homology"/>
<dbReference type="InterPro" id="IPR004202">
    <property type="entry name" value="COX7C/Cox8"/>
</dbReference>
<evidence type="ECO:0000256" key="2">
    <source>
        <dbReference type="ARBA" id="ARBA00004673"/>
    </source>
</evidence>
<evidence type="ECO:0000256" key="8">
    <source>
        <dbReference type="ARBA" id="ARBA00023128"/>
    </source>
</evidence>
<dbReference type="GO" id="GO:0005743">
    <property type="term" value="C:mitochondrial inner membrane"/>
    <property type="evidence" value="ECO:0007669"/>
    <property type="project" value="UniProtKB-SubCell"/>
</dbReference>
<evidence type="ECO:0000256" key="9">
    <source>
        <dbReference type="ARBA" id="ARBA00023136"/>
    </source>
</evidence>
<dbReference type="FunFam" id="4.10.49.10:FF:000001">
    <property type="entry name" value="Cytochrome c oxidase subunit 7C"/>
    <property type="match status" value="1"/>
</dbReference>
<comment type="subunit">
    <text evidence="11">Component of the cytochrome c oxidase (complex IV, CIV), a multisubunit enzyme composed of a catalytic core of 3 subunits and several supernumerary subunits. The complex exists as a monomer or a dimer and forms supercomplexes (SCs) in the inner mitochondrial membrane with ubiquinol-cytochrome c oxidoreductase (cytochrome b-c1 complex, complex III, CIII).</text>
</comment>
<keyword evidence="6 11" id="KW-0809">Transit peptide</keyword>
<dbReference type="PANTHER" id="PTHR13313:SF0">
    <property type="entry name" value="CYTOCHROME C OXIDASE SUBUNIT 7C, MITOCHONDRIAL"/>
    <property type="match status" value="1"/>
</dbReference>
<evidence type="ECO:0000313" key="12">
    <source>
        <dbReference type="EMBL" id="KAK6535138.1"/>
    </source>
</evidence>
<dbReference type="InterPro" id="IPR036636">
    <property type="entry name" value="COX7C/Cox8_sf"/>
</dbReference>
<comment type="function">
    <text evidence="11">Component of the cytochrome c oxidase, the last enzyme in the mitochondrial electron transport chain which drives oxidative phosphorylation. The respiratory chain contains 3 multisubunit complexes succinate dehydrogenase (complex II, CII), ubiquinol-cytochrome c oxidoreductase (cytochrome b-c1 complex, complex III, CIII) and cytochrome c oxidase (complex IV, CIV), that cooperate to transfer electrons derived from NADH and succinate to molecular oxygen, creating an electrochemical gradient over the inner membrane that drives transmembrane transport and the ATP synthase. Cytochrome c oxidase is the component of the respiratory chain that catalyzes the reduction of oxygen to water. Electrons originating from reduced cytochrome c in the intermembrane space (IMS) are transferred via the dinuclear copper A center (CU(A)) of subunit 2 and heme A of subunit 1 to the active site in subunit 1, a binuclear center (BNC) formed by heme A3 and copper B (CU(B)). The BNC reduces molecular oxygen to 2 water molecules using 4 electrons from cytochrome c in the IMS and 4 protons from the mitochondrial matrix.</text>
</comment>
<evidence type="ECO:0000256" key="1">
    <source>
        <dbReference type="ARBA" id="ARBA00004434"/>
    </source>
</evidence>
<dbReference type="EMBL" id="JAVHJO010000010">
    <property type="protein sequence ID" value="KAK6535138.1"/>
    <property type="molecule type" value="Genomic_DNA"/>
</dbReference>
<comment type="similarity">
    <text evidence="3 11">Belongs to the cytochrome c oxidase VIIc family.</text>
</comment>
<reference evidence="12 13" key="1">
    <citation type="submission" date="2019-10" db="EMBL/GenBank/DDBJ databases">
        <authorList>
            <person name="Palmer J.M."/>
        </authorList>
    </citation>
    <scope>NUCLEOTIDE SEQUENCE [LARGE SCALE GENOMIC DNA]</scope>
    <source>
        <strain evidence="12 13">TWF694</strain>
    </source>
</reference>
<dbReference type="PANTHER" id="PTHR13313">
    <property type="entry name" value="CYTOCHROME C OXIDASE SUBUNIT VIIC"/>
    <property type="match status" value="1"/>
</dbReference>
<dbReference type="GO" id="GO:0045277">
    <property type="term" value="C:respiratory chain complex IV"/>
    <property type="evidence" value="ECO:0007669"/>
    <property type="project" value="UniProtKB-UniRule"/>
</dbReference>
<evidence type="ECO:0000256" key="11">
    <source>
        <dbReference type="RuleBase" id="RU368123"/>
    </source>
</evidence>
<comment type="pathway">
    <text evidence="2 11">Energy metabolism; oxidative phosphorylation.</text>
</comment>
<keyword evidence="9 11" id="KW-0472">Membrane</keyword>
<evidence type="ECO:0000256" key="10">
    <source>
        <dbReference type="ARBA" id="ARBA00071004"/>
    </source>
</evidence>
<dbReference type="Pfam" id="PF02935">
    <property type="entry name" value="COX7C"/>
    <property type="match status" value="1"/>
</dbReference>
<keyword evidence="13" id="KW-1185">Reference proteome</keyword>
<dbReference type="AlphaFoldDB" id="A0AAV9X4I3"/>
<accession>A0AAV9X4I3</accession>
<evidence type="ECO:0000256" key="5">
    <source>
        <dbReference type="ARBA" id="ARBA00022792"/>
    </source>
</evidence>
<dbReference type="EMBL" id="JAVHJO010000010">
    <property type="protein sequence ID" value="KAK6535139.1"/>
    <property type="molecule type" value="Genomic_DNA"/>
</dbReference>